<dbReference type="Pfam" id="PF00135">
    <property type="entry name" value="COesterase"/>
    <property type="match status" value="1"/>
</dbReference>
<proteinExistence type="predicted"/>
<evidence type="ECO:0000259" key="2">
    <source>
        <dbReference type="Pfam" id="PF00135"/>
    </source>
</evidence>
<dbReference type="AlphaFoldDB" id="A0A1L7XVE3"/>
<dbReference type="OrthoDB" id="408631at2759"/>
<keyword evidence="4" id="KW-1185">Reference proteome</keyword>
<protein>
    <recommendedName>
        <fullName evidence="2">Carboxylesterase type B domain-containing protein</fullName>
    </recommendedName>
</protein>
<organism evidence="3 4">
    <name type="scientific">Phialocephala subalpina</name>
    <dbReference type="NCBI Taxonomy" id="576137"/>
    <lineage>
        <taxon>Eukaryota</taxon>
        <taxon>Fungi</taxon>
        <taxon>Dikarya</taxon>
        <taxon>Ascomycota</taxon>
        <taxon>Pezizomycotina</taxon>
        <taxon>Leotiomycetes</taxon>
        <taxon>Helotiales</taxon>
        <taxon>Mollisiaceae</taxon>
        <taxon>Phialocephala</taxon>
        <taxon>Phialocephala fortinii species complex</taxon>
    </lineage>
</organism>
<name>A0A1L7XVE3_9HELO</name>
<dbReference type="InterPro" id="IPR029058">
    <property type="entry name" value="AB_hydrolase_fold"/>
</dbReference>
<gene>
    <name evidence="3" type="ORF">PAC_18923</name>
</gene>
<dbReference type="PANTHER" id="PTHR11559">
    <property type="entry name" value="CARBOXYLESTERASE"/>
    <property type="match status" value="1"/>
</dbReference>
<dbReference type="SUPFAM" id="SSF53474">
    <property type="entry name" value="alpha/beta-Hydrolases"/>
    <property type="match status" value="1"/>
</dbReference>
<sequence length="653" mass="69314">MRASLISGLAALVTVVSAVDPLVDLTYAKYQGLTLQNGVNQWLSLRFAAPPTGSRRFAAPQAPLTENSTQDATKEGALCVSANNPEGLQYGSARQPMAEDCLFLAIYSPLNATSTSNLPIMFFIQGGGFTSNSNGNFNGTGLVEASGMNMVVVRINYRVGMLGFIGGSVVNADMKGAVPNNGLNDIISAARWVKQYATKFGGDPNHIVMSGDSAGGNAIDILLTANDGAGFPDLFVGAAAESTGWGGDPYAVDRDTEFERNVNSTGCSGTPDPLDCMRLLPIAEFQNKTTTDGWGPTTDGKMLTAPHYQLMEQGQFQKIPVIYGTASNEGTPDFISNQSATTDADIEKHIRNSVGPSITDAQVQSMLIAYPSSLNNLSFFSRDVSAKNETLRKGKGAQWQRDAAIMTELKLTCVATFFSDMFAASGITQNYHYRYNVLDTTPGGLADQGIFTPHTSELYAIWGTNNTDGGDPKCFKLDSANGGCASAIQIVQSYWISFIRTLNPNTFRLAGTPEWESWSIDQPKRIVFDNANATIETMGNGIGEQVIAGMNQRQRCNTLTLPLAKIVNAGLKEGQTLQPFANGTRADPTLGDAVTVNGTSSMNLQGAAMNGTNGNLTGTVMPPKFTGATASNRGSLKDVISVGILALVGAVFM</sequence>
<dbReference type="Proteomes" id="UP000184330">
    <property type="component" value="Unassembled WGS sequence"/>
</dbReference>
<evidence type="ECO:0000313" key="4">
    <source>
        <dbReference type="Proteomes" id="UP000184330"/>
    </source>
</evidence>
<dbReference type="Gene3D" id="3.40.50.1820">
    <property type="entry name" value="alpha/beta hydrolase"/>
    <property type="match status" value="1"/>
</dbReference>
<dbReference type="STRING" id="576137.A0A1L7XVE3"/>
<feature type="chain" id="PRO_5012702044" description="Carboxylesterase type B domain-containing protein" evidence="1">
    <location>
        <begin position="19"/>
        <end position="653"/>
    </location>
</feature>
<keyword evidence="1" id="KW-0732">Signal</keyword>
<dbReference type="InterPro" id="IPR050309">
    <property type="entry name" value="Type-B_Carboxylest/Lipase"/>
</dbReference>
<evidence type="ECO:0000313" key="3">
    <source>
        <dbReference type="EMBL" id="CZR69022.1"/>
    </source>
</evidence>
<reference evidence="3 4" key="1">
    <citation type="submission" date="2016-03" db="EMBL/GenBank/DDBJ databases">
        <authorList>
            <person name="Ploux O."/>
        </authorList>
    </citation>
    <scope>NUCLEOTIDE SEQUENCE [LARGE SCALE GENOMIC DNA]</scope>
    <source>
        <strain evidence="3 4">UAMH 11012</strain>
    </source>
</reference>
<feature type="domain" description="Carboxylesterase type B" evidence="2">
    <location>
        <begin position="21"/>
        <end position="522"/>
    </location>
</feature>
<evidence type="ECO:0000256" key="1">
    <source>
        <dbReference type="SAM" id="SignalP"/>
    </source>
</evidence>
<dbReference type="EMBL" id="FJOG01000064">
    <property type="protein sequence ID" value="CZR69022.1"/>
    <property type="molecule type" value="Genomic_DNA"/>
</dbReference>
<feature type="signal peptide" evidence="1">
    <location>
        <begin position="1"/>
        <end position="18"/>
    </location>
</feature>
<dbReference type="InterPro" id="IPR002018">
    <property type="entry name" value="CarbesteraseB"/>
</dbReference>
<accession>A0A1L7XVE3</accession>